<gene>
    <name evidence="1" type="ORF">ZEAMMB73_Zm00001d048259</name>
</gene>
<dbReference type="EMBL" id="CM000785">
    <property type="protein sequence ID" value="AQL09246.1"/>
    <property type="molecule type" value="Genomic_DNA"/>
</dbReference>
<dbReference type="PANTHER" id="PTHR37375">
    <property type="entry name" value="EXPRESSED PROTEIN"/>
    <property type="match status" value="1"/>
</dbReference>
<dbReference type="AlphaFoldDB" id="A0A1D6PIV3"/>
<accession>A0A1D6PIV3</accession>
<dbReference type="Gene3D" id="2.30.110.10">
    <property type="entry name" value="Electron Transport, Fmn-binding Protein, Chain A"/>
    <property type="match status" value="1"/>
</dbReference>
<evidence type="ECO:0000313" key="1">
    <source>
        <dbReference type="EMBL" id="AQL09246.1"/>
    </source>
</evidence>
<dbReference type="ExpressionAtlas" id="A0A1D6PIV3">
    <property type="expression patterns" value="baseline and differential"/>
</dbReference>
<organism evidence="1">
    <name type="scientific">Zea mays</name>
    <name type="common">Maize</name>
    <dbReference type="NCBI Taxonomy" id="4577"/>
    <lineage>
        <taxon>Eukaryota</taxon>
        <taxon>Viridiplantae</taxon>
        <taxon>Streptophyta</taxon>
        <taxon>Embryophyta</taxon>
        <taxon>Tracheophyta</taxon>
        <taxon>Spermatophyta</taxon>
        <taxon>Magnoliopsida</taxon>
        <taxon>Liliopsida</taxon>
        <taxon>Poales</taxon>
        <taxon>Poaceae</taxon>
        <taxon>PACMAD clade</taxon>
        <taxon>Panicoideae</taxon>
        <taxon>Andropogonodae</taxon>
        <taxon>Andropogoneae</taxon>
        <taxon>Tripsacinae</taxon>
        <taxon>Zea</taxon>
    </lineage>
</organism>
<dbReference type="PaxDb" id="4577-GRMZM2G034811_P01"/>
<dbReference type="InParanoid" id="A0A1D6PIV3"/>
<sequence length="127" mass="14196">MAVAKVKSVAVSVSHKCRNILATGWEAHLNTVKADNKGSKNEIYTSRVHYMIHKGTPYLIVPENDMHNINIIIDERGSLAVFSLIRDRVASLLKPSKDEIEAARMAAINKEIKRVLTEVLSKVLFLT</sequence>
<dbReference type="PANTHER" id="PTHR37375:SF1">
    <property type="entry name" value="DUF2470 DOMAIN-CONTAINING PROTEIN"/>
    <property type="match status" value="1"/>
</dbReference>
<name>A0A1D6PIV3_MAIZE</name>
<dbReference type="InterPro" id="IPR012349">
    <property type="entry name" value="Split_barrel_FMN-bd"/>
</dbReference>
<reference evidence="1" key="1">
    <citation type="submission" date="2015-12" db="EMBL/GenBank/DDBJ databases">
        <title>Update maize B73 reference genome by single molecule sequencing technologies.</title>
        <authorList>
            <consortium name="Maize Genome Sequencing Project"/>
            <person name="Ware D."/>
        </authorList>
    </citation>
    <scope>NUCLEOTIDE SEQUENCE</scope>
    <source>
        <tissue evidence="1">Seedling</tissue>
    </source>
</reference>
<protein>
    <submittedName>
        <fullName evidence="1">Uncharacterized protein</fullName>
    </submittedName>
</protein>
<proteinExistence type="predicted"/>
<dbReference type="IntAct" id="A0A1D6PIV3">
    <property type="interactions" value="1"/>
</dbReference>
<dbReference type="eggNOG" id="KOG0331">
    <property type="taxonomic scope" value="Eukaryota"/>
</dbReference>